<dbReference type="PANTHER" id="PTHR30373:SF2">
    <property type="entry name" value="UPF0603 PROTEIN YGCG"/>
    <property type="match status" value="1"/>
</dbReference>
<evidence type="ECO:0000313" key="4">
    <source>
        <dbReference type="Proteomes" id="UP001190700"/>
    </source>
</evidence>
<evidence type="ECO:0000313" key="3">
    <source>
        <dbReference type="EMBL" id="KAK3273867.1"/>
    </source>
</evidence>
<proteinExistence type="predicted"/>
<comment type="caution">
    <text evidence="3">The sequence shown here is derived from an EMBL/GenBank/DDBJ whole genome shotgun (WGS) entry which is preliminary data.</text>
</comment>
<evidence type="ECO:0000256" key="1">
    <source>
        <dbReference type="SAM" id="Phobius"/>
    </source>
</evidence>
<dbReference type="PANTHER" id="PTHR30373">
    <property type="entry name" value="UPF0603 PROTEIN YGCG"/>
    <property type="match status" value="1"/>
</dbReference>
<keyword evidence="1" id="KW-0472">Membrane</keyword>
<keyword evidence="1" id="KW-1133">Transmembrane helix</keyword>
<feature type="transmembrane region" description="Helical" evidence="1">
    <location>
        <begin position="264"/>
        <end position="284"/>
    </location>
</feature>
<keyword evidence="4" id="KW-1185">Reference proteome</keyword>
<accession>A0AAE0G9H1</accession>
<reference evidence="3 4" key="1">
    <citation type="journal article" date="2015" name="Genome Biol. Evol.">
        <title>Comparative Genomics of a Bacterivorous Green Alga Reveals Evolutionary Causalities and Consequences of Phago-Mixotrophic Mode of Nutrition.</title>
        <authorList>
            <person name="Burns J.A."/>
            <person name="Paasch A."/>
            <person name="Narechania A."/>
            <person name="Kim E."/>
        </authorList>
    </citation>
    <scope>NUCLEOTIDE SEQUENCE [LARGE SCALE GENOMIC DNA]</scope>
    <source>
        <strain evidence="3 4">PLY_AMNH</strain>
    </source>
</reference>
<protein>
    <recommendedName>
        <fullName evidence="2">TPM domain-containing protein</fullName>
    </recommendedName>
</protein>
<sequence length="290" mass="30806">MNTQTMKAPITMRAPSVQGAAQPRLGAARALGGRPVVARQNVKSAKKVQPVCVRAQQKDENVMQRVGTGLAALGAAAALQFGTLADVAQAGEFDVISDSAPSSYVIDDAGVLSKASQKSIINTLKKLEADSGYTLDVVTIRKLVFTPDPFDFADQVIENWYPTVEEGNNVGVLLVATSTKEGALVGGPAFMGAVGDDLIDSLVSEQIPFLTEEEKYNEAVLSSIKRIEAKLTGKEDPGVVARSQNERKSNFKTKEETDAKRGKFAGVIIGLLVIATAVPMIQYYGYVGGK</sequence>
<dbReference type="Proteomes" id="UP001190700">
    <property type="component" value="Unassembled WGS sequence"/>
</dbReference>
<organism evidence="3 4">
    <name type="scientific">Cymbomonas tetramitiformis</name>
    <dbReference type="NCBI Taxonomy" id="36881"/>
    <lineage>
        <taxon>Eukaryota</taxon>
        <taxon>Viridiplantae</taxon>
        <taxon>Chlorophyta</taxon>
        <taxon>Pyramimonadophyceae</taxon>
        <taxon>Pyramimonadales</taxon>
        <taxon>Pyramimonadaceae</taxon>
        <taxon>Cymbomonas</taxon>
    </lineage>
</organism>
<feature type="domain" description="TPM" evidence="2">
    <location>
        <begin position="105"/>
        <end position="229"/>
    </location>
</feature>
<keyword evidence="1" id="KW-0812">Transmembrane</keyword>
<dbReference type="Gene3D" id="3.10.310.50">
    <property type="match status" value="1"/>
</dbReference>
<name>A0AAE0G9H1_9CHLO</name>
<dbReference type="Pfam" id="PF04536">
    <property type="entry name" value="TPM_phosphatase"/>
    <property type="match status" value="1"/>
</dbReference>
<dbReference type="InterPro" id="IPR007621">
    <property type="entry name" value="TPM_dom"/>
</dbReference>
<dbReference type="AlphaFoldDB" id="A0AAE0G9H1"/>
<gene>
    <name evidence="3" type="ORF">CYMTET_17917</name>
</gene>
<dbReference type="EMBL" id="LGRX02008186">
    <property type="protein sequence ID" value="KAK3273867.1"/>
    <property type="molecule type" value="Genomic_DNA"/>
</dbReference>
<evidence type="ECO:0000259" key="2">
    <source>
        <dbReference type="Pfam" id="PF04536"/>
    </source>
</evidence>